<dbReference type="Proteomes" id="UP000824156">
    <property type="component" value="Unassembled WGS sequence"/>
</dbReference>
<dbReference type="EMBL" id="DXEZ01000124">
    <property type="protein sequence ID" value="HIX54251.1"/>
    <property type="molecule type" value="Genomic_DNA"/>
</dbReference>
<dbReference type="PANTHER" id="PTHR30506">
    <property type="entry name" value="INNER MEMBRANE PROTEIN"/>
    <property type="match status" value="1"/>
</dbReference>
<comment type="subcellular location">
    <subcellularLocation>
        <location evidence="1">Cell membrane</location>
        <topology evidence="1">Multi-pass membrane protein</topology>
    </subcellularLocation>
</comment>
<comment type="caution">
    <text evidence="9">The sequence shown here is derived from an EMBL/GenBank/DDBJ whole genome shotgun (WGS) entry which is preliminary data.</text>
</comment>
<feature type="domain" description="Glycine transporter" evidence="8">
    <location>
        <begin position="96"/>
        <end position="167"/>
    </location>
</feature>
<comment type="similarity">
    <text evidence="2">Belongs to the UPF0126 family.</text>
</comment>
<feature type="domain" description="Glycine transporter" evidence="8">
    <location>
        <begin position="10"/>
        <end position="83"/>
    </location>
</feature>
<evidence type="ECO:0000256" key="3">
    <source>
        <dbReference type="ARBA" id="ARBA00022475"/>
    </source>
</evidence>
<reference evidence="9" key="1">
    <citation type="journal article" date="2021" name="PeerJ">
        <title>Extensive microbial diversity within the chicken gut microbiome revealed by metagenomics and culture.</title>
        <authorList>
            <person name="Gilroy R."/>
            <person name="Ravi A."/>
            <person name="Getino M."/>
            <person name="Pursley I."/>
            <person name="Horton D.L."/>
            <person name="Alikhan N.F."/>
            <person name="Baker D."/>
            <person name="Gharbi K."/>
            <person name="Hall N."/>
            <person name="Watson M."/>
            <person name="Adriaenssens E.M."/>
            <person name="Foster-Nyarko E."/>
            <person name="Jarju S."/>
            <person name="Secka A."/>
            <person name="Antonio M."/>
            <person name="Oren A."/>
            <person name="Chaudhuri R.R."/>
            <person name="La Ragione R."/>
            <person name="Hildebrand F."/>
            <person name="Pallen M.J."/>
        </authorList>
    </citation>
    <scope>NUCLEOTIDE SEQUENCE</scope>
    <source>
        <strain evidence="9">1719</strain>
    </source>
</reference>
<evidence type="ECO:0000256" key="1">
    <source>
        <dbReference type="ARBA" id="ARBA00004651"/>
    </source>
</evidence>
<evidence type="ECO:0000313" key="10">
    <source>
        <dbReference type="Proteomes" id="UP000824156"/>
    </source>
</evidence>
<dbReference type="Pfam" id="PF03458">
    <property type="entry name" value="Gly_transporter"/>
    <property type="match status" value="2"/>
</dbReference>
<keyword evidence="3" id="KW-1003">Cell membrane</keyword>
<feature type="transmembrane region" description="Helical" evidence="7">
    <location>
        <begin position="122"/>
        <end position="141"/>
    </location>
</feature>
<proteinExistence type="inferred from homology"/>
<organism evidence="9 10">
    <name type="scientific">Candidatus Sphingobacterium stercoripullorum</name>
    <dbReference type="NCBI Taxonomy" id="2838759"/>
    <lineage>
        <taxon>Bacteria</taxon>
        <taxon>Pseudomonadati</taxon>
        <taxon>Bacteroidota</taxon>
        <taxon>Sphingobacteriia</taxon>
        <taxon>Sphingobacteriales</taxon>
        <taxon>Sphingobacteriaceae</taxon>
        <taxon>Sphingobacterium</taxon>
    </lineage>
</organism>
<evidence type="ECO:0000256" key="4">
    <source>
        <dbReference type="ARBA" id="ARBA00022692"/>
    </source>
</evidence>
<evidence type="ECO:0000256" key="7">
    <source>
        <dbReference type="SAM" id="Phobius"/>
    </source>
</evidence>
<feature type="transmembrane region" description="Helical" evidence="7">
    <location>
        <begin position="6"/>
        <end position="27"/>
    </location>
</feature>
<dbReference type="GO" id="GO:0005886">
    <property type="term" value="C:plasma membrane"/>
    <property type="evidence" value="ECO:0007669"/>
    <property type="project" value="UniProtKB-SubCell"/>
</dbReference>
<sequence>MEKIDTLYLVLDLIGTFAFAVSGAVAARQYGLDLFGIAFLAMTVATGGGIIRDVCIGALPPAGLSTWYYLATALLAVVLTVSLYGWLEKLKRPVILFDAIGLAFFAVFGAEKTIAFGHNGMMAVFLGVITAVGGGAIRDILLTRIPMILKKEIYAAAALLAAIIVVGGHYLNLPADGVAIFAIGICFSLRMVAVTRNWNLPFCSEERMKKFNQVK</sequence>
<protein>
    <submittedName>
        <fullName evidence="9">Trimeric intracellular cation channel family protein</fullName>
    </submittedName>
</protein>
<feature type="transmembrane region" description="Helical" evidence="7">
    <location>
        <begin position="153"/>
        <end position="171"/>
    </location>
</feature>
<evidence type="ECO:0000256" key="5">
    <source>
        <dbReference type="ARBA" id="ARBA00022989"/>
    </source>
</evidence>
<keyword evidence="4 7" id="KW-0812">Transmembrane</keyword>
<dbReference type="InterPro" id="IPR005115">
    <property type="entry name" value="Gly_transporter"/>
</dbReference>
<evidence type="ECO:0000256" key="6">
    <source>
        <dbReference type="ARBA" id="ARBA00023136"/>
    </source>
</evidence>
<feature type="transmembrane region" description="Helical" evidence="7">
    <location>
        <begin position="94"/>
        <end position="110"/>
    </location>
</feature>
<feature type="transmembrane region" description="Helical" evidence="7">
    <location>
        <begin position="177"/>
        <end position="198"/>
    </location>
</feature>
<gene>
    <name evidence="9" type="ORF">H9853_04440</name>
</gene>
<name>A0A9D2AYW0_9SPHI</name>
<dbReference type="PANTHER" id="PTHR30506:SF3">
    <property type="entry name" value="UPF0126 INNER MEMBRANE PROTEIN YADS-RELATED"/>
    <property type="match status" value="1"/>
</dbReference>
<accession>A0A9D2AYW0</accession>
<keyword evidence="5 7" id="KW-1133">Transmembrane helix</keyword>
<evidence type="ECO:0000259" key="8">
    <source>
        <dbReference type="Pfam" id="PF03458"/>
    </source>
</evidence>
<keyword evidence="6 7" id="KW-0472">Membrane</keyword>
<dbReference type="AlphaFoldDB" id="A0A9D2AYW0"/>
<evidence type="ECO:0000256" key="2">
    <source>
        <dbReference type="ARBA" id="ARBA00008193"/>
    </source>
</evidence>
<reference evidence="9" key="2">
    <citation type="submission" date="2021-04" db="EMBL/GenBank/DDBJ databases">
        <authorList>
            <person name="Gilroy R."/>
        </authorList>
    </citation>
    <scope>NUCLEOTIDE SEQUENCE</scope>
    <source>
        <strain evidence="9">1719</strain>
    </source>
</reference>
<evidence type="ECO:0000313" key="9">
    <source>
        <dbReference type="EMBL" id="HIX54251.1"/>
    </source>
</evidence>
<feature type="transmembrane region" description="Helical" evidence="7">
    <location>
        <begin position="34"/>
        <end position="60"/>
    </location>
</feature>
<feature type="transmembrane region" description="Helical" evidence="7">
    <location>
        <begin position="66"/>
        <end position="87"/>
    </location>
</feature>